<gene>
    <name evidence="11" type="ORF">BJ085DRAFT_18864</name>
</gene>
<dbReference type="AlphaFoldDB" id="A0A4P9ZWH7"/>
<evidence type="ECO:0000256" key="8">
    <source>
        <dbReference type="PIRNR" id="PIRNR017207"/>
    </source>
</evidence>
<evidence type="ECO:0000256" key="5">
    <source>
        <dbReference type="ARBA" id="ARBA00022824"/>
    </source>
</evidence>
<evidence type="ECO:0000313" key="12">
    <source>
        <dbReference type="Proteomes" id="UP000268162"/>
    </source>
</evidence>
<dbReference type="Pfam" id="PF06417">
    <property type="entry name" value="EMC4"/>
    <property type="match status" value="1"/>
</dbReference>
<dbReference type="PANTHER" id="PTHR19315">
    <property type="entry name" value="ER MEMBRANE PROTEIN COMPLEX SUBUNIT 4"/>
    <property type="match status" value="1"/>
</dbReference>
<evidence type="ECO:0000256" key="1">
    <source>
        <dbReference type="ARBA" id="ARBA00004477"/>
    </source>
</evidence>
<keyword evidence="7 8" id="KW-0472">Membrane</keyword>
<feature type="transmembrane region" description="Helical" evidence="10">
    <location>
        <begin position="137"/>
        <end position="156"/>
    </location>
</feature>
<accession>A0A4P9ZWH7</accession>
<proteinExistence type="inferred from homology"/>
<protein>
    <recommendedName>
        <fullName evidence="3 8">ER membrane protein complex subunit 4</fullName>
    </recommendedName>
</protein>
<feature type="transmembrane region" description="Helical" evidence="10">
    <location>
        <begin position="84"/>
        <end position="106"/>
    </location>
</feature>
<evidence type="ECO:0000256" key="9">
    <source>
        <dbReference type="SAM" id="MobiDB-lite"/>
    </source>
</evidence>
<dbReference type="PIRSF" id="PIRSF017207">
    <property type="entry name" value="UCP017207_TM-p85"/>
    <property type="match status" value="1"/>
</dbReference>
<keyword evidence="6 10" id="KW-1133">Transmembrane helix</keyword>
<evidence type="ECO:0000256" key="6">
    <source>
        <dbReference type="ARBA" id="ARBA00022989"/>
    </source>
</evidence>
<evidence type="ECO:0000256" key="3">
    <source>
        <dbReference type="ARBA" id="ARBA00020820"/>
    </source>
</evidence>
<name>A0A4P9ZWH7_9FUNG</name>
<evidence type="ECO:0000256" key="4">
    <source>
        <dbReference type="ARBA" id="ARBA00022692"/>
    </source>
</evidence>
<evidence type="ECO:0000313" key="11">
    <source>
        <dbReference type="EMBL" id="RKP37040.1"/>
    </source>
</evidence>
<evidence type="ECO:0000256" key="7">
    <source>
        <dbReference type="ARBA" id="ARBA00023136"/>
    </source>
</evidence>
<feature type="region of interest" description="Disordered" evidence="9">
    <location>
        <begin position="26"/>
        <end position="54"/>
    </location>
</feature>
<evidence type="ECO:0000256" key="10">
    <source>
        <dbReference type="SAM" id="Phobius"/>
    </source>
</evidence>
<dbReference type="EMBL" id="ML002552">
    <property type="protein sequence ID" value="RKP37040.1"/>
    <property type="molecule type" value="Genomic_DNA"/>
</dbReference>
<dbReference type="GO" id="GO:0005789">
    <property type="term" value="C:endoplasmic reticulum membrane"/>
    <property type="evidence" value="ECO:0007669"/>
    <property type="project" value="UniProtKB-SubCell"/>
</dbReference>
<feature type="compositionally biased region" description="Polar residues" evidence="9">
    <location>
        <begin position="34"/>
        <end position="50"/>
    </location>
</feature>
<comment type="similarity">
    <text evidence="2 8">Belongs to the EMC4 family.</text>
</comment>
<dbReference type="Proteomes" id="UP000268162">
    <property type="component" value="Unassembled WGS sequence"/>
</dbReference>
<sequence length="192" mass="21646">MSFNPVNISYIILSYNARNRVTKTSKNLDPPGFSLQQATPVQGSNSTRLSSLDRNKASADTTLRLKKAWDQSLAPAKSLPMNLFMMWMSGNSVQIFNLVITVMMFFQPVKALMGVQSVFERFESPEKSASRKDISLLLPKIVFCLINILSIGLGLWKCSKMGLLPTTTSDWLAFEHPRKVSKCYFLMVGYIY</sequence>
<organism evidence="11 12">
    <name type="scientific">Dimargaris cristalligena</name>
    <dbReference type="NCBI Taxonomy" id="215637"/>
    <lineage>
        <taxon>Eukaryota</taxon>
        <taxon>Fungi</taxon>
        <taxon>Fungi incertae sedis</taxon>
        <taxon>Zoopagomycota</taxon>
        <taxon>Kickxellomycotina</taxon>
        <taxon>Dimargaritomycetes</taxon>
        <taxon>Dimargaritales</taxon>
        <taxon>Dimargaritaceae</taxon>
        <taxon>Dimargaris</taxon>
    </lineage>
</organism>
<evidence type="ECO:0000256" key="2">
    <source>
        <dbReference type="ARBA" id="ARBA00007715"/>
    </source>
</evidence>
<dbReference type="STRING" id="215637.A0A4P9ZWH7"/>
<dbReference type="InterPro" id="IPR009445">
    <property type="entry name" value="TMEM85/Emc4"/>
</dbReference>
<keyword evidence="5" id="KW-0256">Endoplasmic reticulum</keyword>
<comment type="subcellular location">
    <subcellularLocation>
        <location evidence="1">Endoplasmic reticulum membrane</location>
        <topology evidence="1">Multi-pass membrane protein</topology>
    </subcellularLocation>
</comment>
<reference evidence="12" key="1">
    <citation type="journal article" date="2018" name="Nat. Microbiol.">
        <title>Leveraging single-cell genomics to expand the fungal tree of life.</title>
        <authorList>
            <person name="Ahrendt S.R."/>
            <person name="Quandt C.A."/>
            <person name="Ciobanu D."/>
            <person name="Clum A."/>
            <person name="Salamov A."/>
            <person name="Andreopoulos B."/>
            <person name="Cheng J.F."/>
            <person name="Woyke T."/>
            <person name="Pelin A."/>
            <person name="Henrissat B."/>
            <person name="Reynolds N.K."/>
            <person name="Benny G.L."/>
            <person name="Smith M.E."/>
            <person name="James T.Y."/>
            <person name="Grigoriev I.V."/>
        </authorList>
    </citation>
    <scope>NUCLEOTIDE SEQUENCE [LARGE SCALE GENOMIC DNA]</scope>
    <source>
        <strain evidence="12">RSA 468</strain>
    </source>
</reference>
<keyword evidence="4 10" id="KW-0812">Transmembrane</keyword>
<keyword evidence="12" id="KW-1185">Reference proteome</keyword>